<dbReference type="EMBL" id="JAYFUM010000028">
    <property type="protein sequence ID" value="MEA5141473.1"/>
    <property type="molecule type" value="Genomic_DNA"/>
</dbReference>
<dbReference type="Pfam" id="PF13366">
    <property type="entry name" value="PDDEXK_3"/>
    <property type="match status" value="1"/>
</dbReference>
<reference evidence="1 2" key="1">
    <citation type="submission" date="2023-12" db="EMBL/GenBank/DDBJ databases">
        <title>Novel species of the genus Arcicella isolated from rivers.</title>
        <authorList>
            <person name="Lu H."/>
        </authorList>
    </citation>
    <scope>NUCLEOTIDE SEQUENCE [LARGE SCALE GENOMIC DNA]</scope>
    <source>
        <strain evidence="1 2">KCTC 23307</strain>
    </source>
</reference>
<dbReference type="Proteomes" id="UP001302949">
    <property type="component" value="Unassembled WGS sequence"/>
</dbReference>
<accession>A0ABU5QFF5</accession>
<protein>
    <submittedName>
        <fullName evidence="1">GxxExxY protein</fullName>
    </submittedName>
</protein>
<comment type="caution">
    <text evidence="1">The sequence shown here is derived from an EMBL/GenBank/DDBJ whole genome shotgun (WGS) entry which is preliminary data.</text>
</comment>
<dbReference type="RefSeq" id="WP_323298629.1">
    <property type="nucleotide sequence ID" value="NZ_JAYFUM010000028.1"/>
</dbReference>
<dbReference type="NCBIfam" id="TIGR04256">
    <property type="entry name" value="GxxExxY"/>
    <property type="match status" value="1"/>
</dbReference>
<keyword evidence="2" id="KW-1185">Reference proteome</keyword>
<organism evidence="1 2">
    <name type="scientific">Arcicella rigui</name>
    <dbReference type="NCBI Taxonomy" id="797020"/>
    <lineage>
        <taxon>Bacteria</taxon>
        <taxon>Pseudomonadati</taxon>
        <taxon>Bacteroidota</taxon>
        <taxon>Cytophagia</taxon>
        <taxon>Cytophagales</taxon>
        <taxon>Flectobacillaceae</taxon>
        <taxon>Arcicella</taxon>
    </lineage>
</organism>
<name>A0ABU5QFF5_9BACT</name>
<proteinExistence type="predicted"/>
<evidence type="ECO:0000313" key="2">
    <source>
        <dbReference type="Proteomes" id="UP001302949"/>
    </source>
</evidence>
<dbReference type="InterPro" id="IPR026350">
    <property type="entry name" value="GxxExxY"/>
</dbReference>
<evidence type="ECO:0000313" key="1">
    <source>
        <dbReference type="EMBL" id="MEA5141473.1"/>
    </source>
</evidence>
<sequence length="123" mass="14209">MMVNDITGKIIGCCIEIHKHLGPGLLESAYEECLAYELSKTGLYFERQKTVPVNYKEIILEYGYRMDFLVENKVVVELKSVEALHPVHEAQVLTYMKFAEKKVGLLINFNVTILKDGIRRFIR</sequence>
<gene>
    <name evidence="1" type="ORF">VB248_20130</name>
</gene>